<keyword evidence="1" id="KW-0547">Nucleotide-binding</keyword>
<dbReference type="AlphaFoldDB" id="A0A0D2LNT9"/>
<protein>
    <recommendedName>
        <fullName evidence="6">DEAD-box RNA helicase Q domain-containing protein</fullName>
    </recommendedName>
</protein>
<dbReference type="GeneID" id="25726140"/>
<keyword evidence="4" id="KW-0067">ATP-binding</keyword>
<accession>A0A0D2LNT9</accession>
<reference evidence="7 8" key="1">
    <citation type="journal article" date="2013" name="BMC Genomics">
        <title>Reconstruction of the lipid metabolism for the microalga Monoraphidium neglectum from its genome sequence reveals characteristics suitable for biofuel production.</title>
        <authorList>
            <person name="Bogen C."/>
            <person name="Al-Dilaimi A."/>
            <person name="Albersmeier A."/>
            <person name="Wichmann J."/>
            <person name="Grundmann M."/>
            <person name="Rupp O."/>
            <person name="Lauersen K.J."/>
            <person name="Blifernez-Klassen O."/>
            <person name="Kalinowski J."/>
            <person name="Goesmann A."/>
            <person name="Mussgnug J.H."/>
            <person name="Kruse O."/>
        </authorList>
    </citation>
    <scope>NUCLEOTIDE SEQUENCE [LARGE SCALE GENOMIC DNA]</scope>
    <source>
        <strain evidence="7 8">SAG 48.87</strain>
    </source>
</reference>
<dbReference type="STRING" id="145388.A0A0D2LNT9"/>
<dbReference type="EMBL" id="KK100223">
    <property type="protein sequence ID" value="KIZ07949.1"/>
    <property type="molecule type" value="Genomic_DNA"/>
</dbReference>
<evidence type="ECO:0000313" key="8">
    <source>
        <dbReference type="Proteomes" id="UP000054498"/>
    </source>
</evidence>
<dbReference type="Pfam" id="PF00270">
    <property type="entry name" value="DEAD"/>
    <property type="match status" value="1"/>
</dbReference>
<proteinExistence type="predicted"/>
<dbReference type="GO" id="GO:0016787">
    <property type="term" value="F:hydrolase activity"/>
    <property type="evidence" value="ECO:0007669"/>
    <property type="project" value="UniProtKB-KW"/>
</dbReference>
<evidence type="ECO:0000256" key="3">
    <source>
        <dbReference type="ARBA" id="ARBA00022806"/>
    </source>
</evidence>
<dbReference type="GO" id="GO:0003724">
    <property type="term" value="F:RNA helicase activity"/>
    <property type="evidence" value="ECO:0007669"/>
    <property type="project" value="InterPro"/>
</dbReference>
<feature type="domain" description="DEAD-box RNA helicase Q" evidence="6">
    <location>
        <begin position="26"/>
        <end position="54"/>
    </location>
</feature>
<dbReference type="KEGG" id="mng:MNEG_0022"/>
<name>A0A0D2LNT9_9CHLO</name>
<dbReference type="SUPFAM" id="SSF52540">
    <property type="entry name" value="P-loop containing nucleoside triphosphate hydrolases"/>
    <property type="match status" value="1"/>
</dbReference>
<dbReference type="OrthoDB" id="434041at2759"/>
<dbReference type="Gene3D" id="3.40.50.300">
    <property type="entry name" value="P-loop containing nucleotide triphosphate hydrolases"/>
    <property type="match status" value="1"/>
</dbReference>
<gene>
    <name evidence="7" type="ORF">MNEG_0022</name>
</gene>
<evidence type="ECO:0000256" key="4">
    <source>
        <dbReference type="ARBA" id="ARBA00022840"/>
    </source>
</evidence>
<keyword evidence="2" id="KW-0378">Hydrolase</keyword>
<dbReference type="GO" id="GO:0003676">
    <property type="term" value="F:nucleic acid binding"/>
    <property type="evidence" value="ECO:0007669"/>
    <property type="project" value="InterPro"/>
</dbReference>
<keyword evidence="3" id="KW-0347">Helicase</keyword>
<keyword evidence="8" id="KW-1185">Reference proteome</keyword>
<dbReference type="PANTHER" id="PTHR47959:SF1">
    <property type="entry name" value="ATP-DEPENDENT RNA HELICASE DBPA"/>
    <property type="match status" value="1"/>
</dbReference>
<evidence type="ECO:0000256" key="2">
    <source>
        <dbReference type="ARBA" id="ARBA00022801"/>
    </source>
</evidence>
<organism evidence="7 8">
    <name type="scientific">Monoraphidium neglectum</name>
    <dbReference type="NCBI Taxonomy" id="145388"/>
    <lineage>
        <taxon>Eukaryota</taxon>
        <taxon>Viridiplantae</taxon>
        <taxon>Chlorophyta</taxon>
        <taxon>core chlorophytes</taxon>
        <taxon>Chlorophyceae</taxon>
        <taxon>CS clade</taxon>
        <taxon>Sphaeropleales</taxon>
        <taxon>Selenastraceae</taxon>
        <taxon>Monoraphidium</taxon>
    </lineage>
</organism>
<dbReference type="GO" id="GO:0005829">
    <property type="term" value="C:cytosol"/>
    <property type="evidence" value="ECO:0007669"/>
    <property type="project" value="TreeGrafter"/>
</dbReference>
<evidence type="ECO:0000256" key="5">
    <source>
        <dbReference type="PROSITE-ProRule" id="PRU00552"/>
    </source>
</evidence>
<evidence type="ECO:0000313" key="7">
    <source>
        <dbReference type="EMBL" id="KIZ07949.1"/>
    </source>
</evidence>
<feature type="non-terminal residue" evidence="7">
    <location>
        <position position="96"/>
    </location>
</feature>
<dbReference type="PROSITE" id="PS51195">
    <property type="entry name" value="Q_MOTIF"/>
    <property type="match status" value="1"/>
</dbReference>
<dbReference type="PANTHER" id="PTHR47959">
    <property type="entry name" value="ATP-DEPENDENT RNA HELICASE RHLE-RELATED"/>
    <property type="match status" value="1"/>
</dbReference>
<dbReference type="InterPro" id="IPR027417">
    <property type="entry name" value="P-loop_NTPase"/>
</dbReference>
<feature type="short sequence motif" description="Q motif" evidence="5">
    <location>
        <begin position="26"/>
        <end position="54"/>
    </location>
</feature>
<dbReference type="InterPro" id="IPR050079">
    <property type="entry name" value="DEAD_box_RNA_helicase"/>
</dbReference>
<dbReference type="InterPro" id="IPR011545">
    <property type="entry name" value="DEAD/DEAH_box_helicase_dom"/>
</dbReference>
<sequence length="96" mass="10040">MAAAAAAHALAGTHRYRTTDIESDASSFEDLLLPKPLVHALAEAGFQRPSPVQKVAIPLGMVGTDLIVQAKSGTGKTCVFAVIALQRIKSDVTTPQ</sequence>
<evidence type="ECO:0000259" key="6">
    <source>
        <dbReference type="PROSITE" id="PS51195"/>
    </source>
</evidence>
<evidence type="ECO:0000256" key="1">
    <source>
        <dbReference type="ARBA" id="ARBA00022741"/>
    </source>
</evidence>
<dbReference type="GO" id="GO:0005524">
    <property type="term" value="F:ATP binding"/>
    <property type="evidence" value="ECO:0007669"/>
    <property type="project" value="UniProtKB-KW"/>
</dbReference>
<dbReference type="RefSeq" id="XP_013906968.1">
    <property type="nucleotide sequence ID" value="XM_014051514.1"/>
</dbReference>
<dbReference type="InterPro" id="IPR014014">
    <property type="entry name" value="RNA_helicase_DEAD_Q_motif"/>
</dbReference>
<dbReference type="Proteomes" id="UP000054498">
    <property type="component" value="Unassembled WGS sequence"/>
</dbReference>